<dbReference type="Proteomes" id="UP001190700">
    <property type="component" value="Unassembled WGS sequence"/>
</dbReference>
<sequence length="203" mass="22911">MERVTVSEEGLHGLTFEEGPEGLINSYLAIQGAKGKPPFYAKRGKPLSNKPQATITKPLLSKEKQKAKSFCPIKGTKCSTNIEKRSKGEAGSNINESHFLLTASILLEDAVLCQAWERIAGSQYQAGQGVGSVPQWLAQHLRPEGHQRTAPPSIYIAEERDMQRPISPPRNNPWSNPIWRMRKIAEIQRGRKERGRKERRRKY</sequence>
<comment type="caution">
    <text evidence="1">The sequence shown here is derived from an EMBL/GenBank/DDBJ whole genome shotgun (WGS) entry which is preliminary data.</text>
</comment>
<dbReference type="EMBL" id="LGRX02013281">
    <property type="protein sequence ID" value="KAK3266263.1"/>
    <property type="molecule type" value="Genomic_DNA"/>
</dbReference>
<name>A0AAE0FUV0_9CHLO</name>
<reference evidence="1 2" key="1">
    <citation type="journal article" date="2015" name="Genome Biol. Evol.">
        <title>Comparative Genomics of a Bacterivorous Green Alga Reveals Evolutionary Causalities and Consequences of Phago-Mixotrophic Mode of Nutrition.</title>
        <authorList>
            <person name="Burns J.A."/>
            <person name="Paasch A."/>
            <person name="Narechania A."/>
            <person name="Kim E."/>
        </authorList>
    </citation>
    <scope>NUCLEOTIDE SEQUENCE [LARGE SCALE GENOMIC DNA]</scope>
    <source>
        <strain evidence="1 2">PLY_AMNH</strain>
    </source>
</reference>
<gene>
    <name evidence="1" type="ORF">CYMTET_25100</name>
</gene>
<accession>A0AAE0FUV0</accession>
<dbReference type="AlphaFoldDB" id="A0AAE0FUV0"/>
<organism evidence="1 2">
    <name type="scientific">Cymbomonas tetramitiformis</name>
    <dbReference type="NCBI Taxonomy" id="36881"/>
    <lineage>
        <taxon>Eukaryota</taxon>
        <taxon>Viridiplantae</taxon>
        <taxon>Chlorophyta</taxon>
        <taxon>Pyramimonadophyceae</taxon>
        <taxon>Pyramimonadales</taxon>
        <taxon>Pyramimonadaceae</taxon>
        <taxon>Cymbomonas</taxon>
    </lineage>
</organism>
<proteinExistence type="predicted"/>
<protein>
    <submittedName>
        <fullName evidence="1">Uncharacterized protein</fullName>
    </submittedName>
</protein>
<keyword evidence="2" id="KW-1185">Reference proteome</keyword>
<evidence type="ECO:0000313" key="1">
    <source>
        <dbReference type="EMBL" id="KAK3266263.1"/>
    </source>
</evidence>
<evidence type="ECO:0000313" key="2">
    <source>
        <dbReference type="Proteomes" id="UP001190700"/>
    </source>
</evidence>